<dbReference type="PANTHER" id="PTHR43133:SF63">
    <property type="entry name" value="RNA POLYMERASE SIGMA FACTOR FECI-RELATED"/>
    <property type="match status" value="1"/>
</dbReference>
<dbReference type="GO" id="GO:0003677">
    <property type="term" value="F:DNA binding"/>
    <property type="evidence" value="ECO:0007669"/>
    <property type="project" value="InterPro"/>
</dbReference>
<dbReference type="RefSeq" id="WP_184303972.1">
    <property type="nucleotide sequence ID" value="NZ_JACHLP010000011.1"/>
</dbReference>
<name>A0A840LAX4_9BURK</name>
<protein>
    <submittedName>
        <fullName evidence="7">RNA polymerase sigma-70 factor (ECF subfamily)</fullName>
    </submittedName>
</protein>
<dbReference type="EMBL" id="JACHLP010000011">
    <property type="protein sequence ID" value="MBB4845734.1"/>
    <property type="molecule type" value="Genomic_DNA"/>
</dbReference>
<dbReference type="GO" id="GO:0006352">
    <property type="term" value="P:DNA-templated transcription initiation"/>
    <property type="evidence" value="ECO:0007669"/>
    <property type="project" value="InterPro"/>
</dbReference>
<keyword evidence="4" id="KW-0804">Transcription</keyword>
<comment type="caution">
    <text evidence="7">The sequence shown here is derived from an EMBL/GenBank/DDBJ whole genome shotgun (WGS) entry which is preliminary data.</text>
</comment>
<dbReference type="Proteomes" id="UP000562027">
    <property type="component" value="Unassembled WGS sequence"/>
</dbReference>
<dbReference type="InterPro" id="IPR013324">
    <property type="entry name" value="RNA_pol_sigma_r3/r4-like"/>
</dbReference>
<dbReference type="Pfam" id="PF08281">
    <property type="entry name" value="Sigma70_r4_2"/>
    <property type="match status" value="1"/>
</dbReference>
<evidence type="ECO:0000313" key="7">
    <source>
        <dbReference type="EMBL" id="MBB4845734.1"/>
    </source>
</evidence>
<dbReference type="Gene3D" id="1.10.1740.10">
    <property type="match status" value="1"/>
</dbReference>
<dbReference type="SUPFAM" id="SSF88946">
    <property type="entry name" value="Sigma2 domain of RNA polymerase sigma factors"/>
    <property type="match status" value="1"/>
</dbReference>
<dbReference type="InterPro" id="IPR007627">
    <property type="entry name" value="RNA_pol_sigma70_r2"/>
</dbReference>
<dbReference type="GO" id="GO:0016987">
    <property type="term" value="F:sigma factor activity"/>
    <property type="evidence" value="ECO:0007669"/>
    <property type="project" value="UniProtKB-KW"/>
</dbReference>
<reference evidence="7 8" key="1">
    <citation type="submission" date="2020-08" db="EMBL/GenBank/DDBJ databases">
        <title>Functional genomics of gut bacteria from endangered species of beetles.</title>
        <authorList>
            <person name="Carlos-Shanley C."/>
        </authorList>
    </citation>
    <scope>NUCLEOTIDE SEQUENCE [LARGE SCALE GENOMIC DNA]</scope>
    <source>
        <strain evidence="7 8">S00239</strain>
    </source>
</reference>
<dbReference type="InterPro" id="IPR014284">
    <property type="entry name" value="RNA_pol_sigma-70_dom"/>
</dbReference>
<evidence type="ECO:0000259" key="5">
    <source>
        <dbReference type="Pfam" id="PF04542"/>
    </source>
</evidence>
<dbReference type="Gene3D" id="1.10.10.10">
    <property type="entry name" value="Winged helix-like DNA-binding domain superfamily/Winged helix DNA-binding domain"/>
    <property type="match status" value="1"/>
</dbReference>
<organism evidence="7 8">
    <name type="scientific">Roseateles oligotrophus</name>
    <dbReference type="NCBI Taxonomy" id="1769250"/>
    <lineage>
        <taxon>Bacteria</taxon>
        <taxon>Pseudomonadati</taxon>
        <taxon>Pseudomonadota</taxon>
        <taxon>Betaproteobacteria</taxon>
        <taxon>Burkholderiales</taxon>
        <taxon>Sphaerotilaceae</taxon>
        <taxon>Roseateles</taxon>
    </lineage>
</organism>
<keyword evidence="8" id="KW-1185">Reference proteome</keyword>
<keyword evidence="2" id="KW-0805">Transcription regulation</keyword>
<dbReference type="NCBIfam" id="TIGR02937">
    <property type="entry name" value="sigma70-ECF"/>
    <property type="match status" value="1"/>
</dbReference>
<dbReference type="SUPFAM" id="SSF88659">
    <property type="entry name" value="Sigma3 and sigma4 domains of RNA polymerase sigma factors"/>
    <property type="match status" value="1"/>
</dbReference>
<evidence type="ECO:0000256" key="4">
    <source>
        <dbReference type="ARBA" id="ARBA00023163"/>
    </source>
</evidence>
<evidence type="ECO:0000259" key="6">
    <source>
        <dbReference type="Pfam" id="PF08281"/>
    </source>
</evidence>
<feature type="domain" description="RNA polymerase sigma factor 70 region 4 type 2" evidence="6">
    <location>
        <begin position="112"/>
        <end position="163"/>
    </location>
</feature>
<dbReference type="Pfam" id="PF04542">
    <property type="entry name" value="Sigma70_r2"/>
    <property type="match status" value="1"/>
</dbReference>
<evidence type="ECO:0000256" key="3">
    <source>
        <dbReference type="ARBA" id="ARBA00023082"/>
    </source>
</evidence>
<dbReference type="AlphaFoldDB" id="A0A840LAX4"/>
<sequence length="170" mass="19327">MTEPSVQPQPLLQGLYREHHGWLLAWLDRRIRCAADAADLSQDVFLRLLRRPQALPLQAPRAYLATVARGLMIDHWRRRELEQAWAETLAALPEAQAPSPEQELELLQLLIEIDRVLDGLKPAVRRAFLLARLEGLSCPQIARELGISLATAERHVAAGLRRCYALRYES</sequence>
<feature type="domain" description="RNA polymerase sigma-70 region 2" evidence="5">
    <location>
        <begin position="15"/>
        <end position="80"/>
    </location>
</feature>
<gene>
    <name evidence="7" type="ORF">HNP55_004286</name>
</gene>
<dbReference type="InterPro" id="IPR036388">
    <property type="entry name" value="WH-like_DNA-bd_sf"/>
</dbReference>
<accession>A0A840LAX4</accession>
<dbReference type="InterPro" id="IPR013325">
    <property type="entry name" value="RNA_pol_sigma_r2"/>
</dbReference>
<dbReference type="InterPro" id="IPR039425">
    <property type="entry name" value="RNA_pol_sigma-70-like"/>
</dbReference>
<evidence type="ECO:0000256" key="1">
    <source>
        <dbReference type="ARBA" id="ARBA00010641"/>
    </source>
</evidence>
<comment type="similarity">
    <text evidence="1">Belongs to the sigma-70 factor family. ECF subfamily.</text>
</comment>
<evidence type="ECO:0000313" key="8">
    <source>
        <dbReference type="Proteomes" id="UP000562027"/>
    </source>
</evidence>
<evidence type="ECO:0000256" key="2">
    <source>
        <dbReference type="ARBA" id="ARBA00023015"/>
    </source>
</evidence>
<proteinExistence type="inferred from homology"/>
<keyword evidence="3" id="KW-0731">Sigma factor</keyword>
<dbReference type="PANTHER" id="PTHR43133">
    <property type="entry name" value="RNA POLYMERASE ECF-TYPE SIGMA FACTO"/>
    <property type="match status" value="1"/>
</dbReference>
<dbReference type="InterPro" id="IPR013249">
    <property type="entry name" value="RNA_pol_sigma70_r4_t2"/>
</dbReference>